<name>A0A831X0Q9_9BACT</name>
<feature type="domain" description="Aminoglycoside phosphotransferase" evidence="1">
    <location>
        <begin position="29"/>
        <end position="220"/>
    </location>
</feature>
<comment type="caution">
    <text evidence="2">The sequence shown here is derived from an EMBL/GenBank/DDBJ whole genome shotgun (WGS) entry which is preliminary data.</text>
</comment>
<dbReference type="SUPFAM" id="SSF56112">
    <property type="entry name" value="Protein kinase-like (PK-like)"/>
    <property type="match status" value="1"/>
</dbReference>
<dbReference type="InterPro" id="IPR002575">
    <property type="entry name" value="Aminoglycoside_PTrfase"/>
</dbReference>
<evidence type="ECO:0000313" key="2">
    <source>
        <dbReference type="EMBL" id="HEG89861.1"/>
    </source>
</evidence>
<protein>
    <recommendedName>
        <fullName evidence="1">Aminoglycoside phosphotransferase domain-containing protein</fullName>
    </recommendedName>
</protein>
<dbReference type="Gene3D" id="3.90.1200.10">
    <property type="match status" value="1"/>
</dbReference>
<dbReference type="AlphaFoldDB" id="A0A831X0Q9"/>
<sequence>MAAHRVAPGDELDPLAVLRALGLEDARAVEPVAGGWDTALWRVERSGASSALRLFRPEQASIARREALALRALVGHVPVPEVQAEGTWHGRPALLLSWVPGRPLAHALRARPWLAWRLGHAFGRAQVRIHAVPVTEALRQLETDWIALAGPGEEALQARLRALPPRADALIHLDYHPLNVMVEGTKVTGVLDWANVSIGDARADLARTLSILRLAPSPPGFPERLHGLITRLLELGWRHGYGQPFGDQAEMALFYTWAGVVMLRDLAPKVGRPGVWLRTHHLDAVRRWTEAWKRRAGSPP</sequence>
<organism evidence="2">
    <name type="scientific">Thermorudis peleae</name>
    <dbReference type="NCBI Taxonomy" id="1382356"/>
    <lineage>
        <taxon>Bacteria</taxon>
        <taxon>Pseudomonadati</taxon>
        <taxon>Thermomicrobiota</taxon>
        <taxon>Thermomicrobia</taxon>
        <taxon>Thermomicrobia incertae sedis</taxon>
        <taxon>Thermorudis</taxon>
    </lineage>
</organism>
<reference evidence="2" key="1">
    <citation type="journal article" date="2020" name="mSystems">
        <title>Genome- and Community-Level Interaction Insights into Carbon Utilization and Element Cycling Functions of Hydrothermarchaeota in Hydrothermal Sediment.</title>
        <authorList>
            <person name="Zhou Z."/>
            <person name="Liu Y."/>
            <person name="Xu W."/>
            <person name="Pan J."/>
            <person name="Luo Z.H."/>
            <person name="Li M."/>
        </authorList>
    </citation>
    <scope>NUCLEOTIDE SEQUENCE [LARGE SCALE GENOMIC DNA]</scope>
    <source>
        <strain evidence="2">SpSt-210</strain>
    </source>
</reference>
<proteinExistence type="predicted"/>
<gene>
    <name evidence="2" type="ORF">ENP34_00205</name>
</gene>
<dbReference type="PANTHER" id="PTHR21310">
    <property type="entry name" value="AMINOGLYCOSIDE PHOSPHOTRANSFERASE-RELATED-RELATED"/>
    <property type="match status" value="1"/>
</dbReference>
<dbReference type="InterPro" id="IPR051678">
    <property type="entry name" value="AGP_Transferase"/>
</dbReference>
<dbReference type="Pfam" id="PF01636">
    <property type="entry name" value="APH"/>
    <property type="match status" value="1"/>
</dbReference>
<evidence type="ECO:0000259" key="1">
    <source>
        <dbReference type="Pfam" id="PF01636"/>
    </source>
</evidence>
<dbReference type="EMBL" id="DSIY01000005">
    <property type="protein sequence ID" value="HEG89861.1"/>
    <property type="molecule type" value="Genomic_DNA"/>
</dbReference>
<accession>A0A831X0Q9</accession>
<dbReference type="InterPro" id="IPR011009">
    <property type="entry name" value="Kinase-like_dom_sf"/>
</dbReference>